<proteinExistence type="predicted"/>
<evidence type="ECO:0000313" key="2">
    <source>
        <dbReference type="Proteomes" id="UP001185792"/>
    </source>
</evidence>
<keyword evidence="2" id="KW-1185">Reference proteome</keyword>
<gene>
    <name evidence="1" type="ORF">R4198_25750</name>
</gene>
<reference evidence="1 2" key="1">
    <citation type="submission" date="2023-10" db="EMBL/GenBank/DDBJ databases">
        <title>Development of a sustainable strategy for remediation of hydrocarbon-contaminated territories based on the waste exchange concept.</title>
        <authorList>
            <person name="Krivoruchko A."/>
        </authorList>
    </citation>
    <scope>NUCLEOTIDE SEQUENCE [LARGE SCALE GENOMIC DNA]</scope>
    <source>
        <strain evidence="1 2">IEGM 1236</strain>
    </source>
</reference>
<organism evidence="1 2">
    <name type="scientific">Williamsia marianensis</name>
    <dbReference type="NCBI Taxonomy" id="85044"/>
    <lineage>
        <taxon>Bacteria</taxon>
        <taxon>Bacillati</taxon>
        <taxon>Actinomycetota</taxon>
        <taxon>Actinomycetes</taxon>
        <taxon>Mycobacteriales</taxon>
        <taxon>Nocardiaceae</taxon>
        <taxon>Williamsia</taxon>
    </lineage>
</organism>
<dbReference type="Proteomes" id="UP001185792">
    <property type="component" value="Unassembled WGS sequence"/>
</dbReference>
<dbReference type="EMBL" id="JAWLUM010000009">
    <property type="protein sequence ID" value="MDV7137111.1"/>
    <property type="molecule type" value="Genomic_DNA"/>
</dbReference>
<accession>A0ABU4F4K1</accession>
<dbReference type="RefSeq" id="WP_317714976.1">
    <property type="nucleotide sequence ID" value="NZ_JAWLUM010000009.1"/>
</dbReference>
<evidence type="ECO:0000313" key="1">
    <source>
        <dbReference type="EMBL" id="MDV7137111.1"/>
    </source>
</evidence>
<comment type="caution">
    <text evidence="1">The sequence shown here is derived from an EMBL/GenBank/DDBJ whole genome shotgun (WGS) entry which is preliminary data.</text>
</comment>
<sequence length="48" mass="5524">MSAIAVDHDPVTTHITELYHQLLTGDTSDFTDNIDWWIMQWAGYLDAD</sequence>
<name>A0ABU4F4K1_WILMA</name>
<protein>
    <submittedName>
        <fullName evidence="1">Uncharacterized protein</fullName>
    </submittedName>
</protein>